<organism evidence="1 3">
    <name type="scientific">Didymodactylos carnosus</name>
    <dbReference type="NCBI Taxonomy" id="1234261"/>
    <lineage>
        <taxon>Eukaryota</taxon>
        <taxon>Metazoa</taxon>
        <taxon>Spiralia</taxon>
        <taxon>Gnathifera</taxon>
        <taxon>Rotifera</taxon>
        <taxon>Eurotatoria</taxon>
        <taxon>Bdelloidea</taxon>
        <taxon>Philodinida</taxon>
        <taxon>Philodinidae</taxon>
        <taxon>Didymodactylos</taxon>
    </lineage>
</organism>
<dbReference type="Proteomes" id="UP000681722">
    <property type="component" value="Unassembled WGS sequence"/>
</dbReference>
<feature type="non-terminal residue" evidence="1">
    <location>
        <position position="1"/>
    </location>
</feature>
<dbReference type="AlphaFoldDB" id="A0A815ZI19"/>
<gene>
    <name evidence="1" type="ORF">GPM918_LOCUS41192</name>
    <name evidence="2" type="ORF">SRO942_LOCUS42215</name>
</gene>
<sequence>MIFNSLGSWGQEGHIWSKVATPLILKPSVYTEEQHDFSIQEYNNSSSEAEYATAVEAQDIDTVSNRVA</sequence>
<evidence type="ECO:0000313" key="2">
    <source>
        <dbReference type="EMBL" id="CAF4450617.1"/>
    </source>
</evidence>
<dbReference type="EMBL" id="CAJNOQ010031904">
    <property type="protein sequence ID" value="CAF1582507.1"/>
    <property type="molecule type" value="Genomic_DNA"/>
</dbReference>
<reference evidence="1" key="1">
    <citation type="submission" date="2021-02" db="EMBL/GenBank/DDBJ databases">
        <authorList>
            <person name="Nowell W R."/>
        </authorList>
    </citation>
    <scope>NUCLEOTIDE SEQUENCE</scope>
</reference>
<protein>
    <submittedName>
        <fullName evidence="1">Uncharacterized protein</fullName>
    </submittedName>
</protein>
<name>A0A815ZI19_9BILA</name>
<dbReference type="EMBL" id="CAJOBC010097889">
    <property type="protein sequence ID" value="CAF4450617.1"/>
    <property type="molecule type" value="Genomic_DNA"/>
</dbReference>
<proteinExistence type="predicted"/>
<accession>A0A815ZI19</accession>
<evidence type="ECO:0000313" key="3">
    <source>
        <dbReference type="Proteomes" id="UP000663829"/>
    </source>
</evidence>
<dbReference type="Proteomes" id="UP000663829">
    <property type="component" value="Unassembled WGS sequence"/>
</dbReference>
<comment type="caution">
    <text evidence="1">The sequence shown here is derived from an EMBL/GenBank/DDBJ whole genome shotgun (WGS) entry which is preliminary data.</text>
</comment>
<evidence type="ECO:0000313" key="1">
    <source>
        <dbReference type="EMBL" id="CAF1582507.1"/>
    </source>
</evidence>
<keyword evidence="3" id="KW-1185">Reference proteome</keyword>